<reference evidence="5" key="1">
    <citation type="submission" date="2025-08" db="UniProtKB">
        <authorList>
            <consortium name="RefSeq"/>
        </authorList>
    </citation>
    <scope>IDENTIFICATION</scope>
</reference>
<evidence type="ECO:0000256" key="1">
    <source>
        <dbReference type="SAM" id="Phobius"/>
    </source>
</evidence>
<dbReference type="InterPro" id="IPR038050">
    <property type="entry name" value="Neuro_actylchol_rec"/>
</dbReference>
<protein>
    <submittedName>
        <fullName evidence="5">Neuronal acetylcholine receptor subunit alpha-9-I-like</fullName>
    </submittedName>
</protein>
<organism evidence="4 5">
    <name type="scientific">Aplysia californica</name>
    <name type="common">California sea hare</name>
    <dbReference type="NCBI Taxonomy" id="6500"/>
    <lineage>
        <taxon>Eukaryota</taxon>
        <taxon>Metazoa</taxon>
        <taxon>Spiralia</taxon>
        <taxon>Lophotrochozoa</taxon>
        <taxon>Mollusca</taxon>
        <taxon>Gastropoda</taxon>
        <taxon>Heterobranchia</taxon>
        <taxon>Euthyneura</taxon>
        <taxon>Tectipleura</taxon>
        <taxon>Aplysiida</taxon>
        <taxon>Aplysioidea</taxon>
        <taxon>Aplysiidae</taxon>
        <taxon>Aplysia</taxon>
    </lineage>
</organism>
<dbReference type="SUPFAM" id="SSF90112">
    <property type="entry name" value="Neurotransmitter-gated ion-channel transmembrane pore"/>
    <property type="match status" value="1"/>
</dbReference>
<dbReference type="InterPro" id="IPR006029">
    <property type="entry name" value="Neurotrans-gated_channel_TM"/>
</dbReference>
<evidence type="ECO:0000313" key="4">
    <source>
        <dbReference type="Proteomes" id="UP000694888"/>
    </source>
</evidence>
<dbReference type="Proteomes" id="UP000694888">
    <property type="component" value="Unplaced"/>
</dbReference>
<sequence>MALITPTVLNSILMSIVFALPFESGEKMGYSLTVLLTYMVLLTLVADTLPPVSSELSALQIYLTGVMCTGTVATMLTVWSVTIYSFSDDKPVPQWVNTAYYSFLQPATCKIQVLTTCWEHFRRWKTDQSEMDPKDEETDVNARDTQCSWVDSESVSSDHVSNQLSFHDTHRINDLEAQTGKTDTPLYHPLPDPMLVGDQSLPGMLGNAEHLTIDNEKIRDKKEIFSIQNCGRNQLGNSYDYDAHLSEPTQPYDARDDDMKNFFSGGLPDALLPGTSDSRLSEITDIKTDHNDEDGREISTEDKDLTWQEVARAMDALFLRICSFLIGAGTVILCIFFAATY</sequence>
<dbReference type="Pfam" id="PF02932">
    <property type="entry name" value="Neur_chan_memb"/>
    <property type="match status" value="1"/>
</dbReference>
<feature type="transmembrane region" description="Helical" evidence="1">
    <location>
        <begin position="61"/>
        <end position="86"/>
    </location>
</feature>
<dbReference type="Gene3D" id="1.20.58.390">
    <property type="entry name" value="Neurotransmitter-gated ion-channel transmembrane domain"/>
    <property type="match status" value="1"/>
</dbReference>
<proteinExistence type="predicted"/>
<dbReference type="CDD" id="cd19051">
    <property type="entry name" value="LGIC_TM_cation"/>
    <property type="match status" value="1"/>
</dbReference>
<feature type="domain" description="Neurotransmitter-gated ion-channel transmembrane" evidence="3">
    <location>
        <begin position="3"/>
        <end position="332"/>
    </location>
</feature>
<evidence type="ECO:0000313" key="5">
    <source>
        <dbReference type="RefSeq" id="XP_012936391.1"/>
    </source>
</evidence>
<feature type="chain" id="PRO_5045232089" evidence="2">
    <location>
        <begin position="20"/>
        <end position="341"/>
    </location>
</feature>
<dbReference type="RefSeq" id="XP_012936391.1">
    <property type="nucleotide sequence ID" value="XM_013080937.1"/>
</dbReference>
<feature type="signal peptide" evidence="2">
    <location>
        <begin position="1"/>
        <end position="19"/>
    </location>
</feature>
<keyword evidence="4" id="KW-1185">Reference proteome</keyword>
<name>A0ABM0ZX93_APLCA</name>
<accession>A0ABM0ZX93</accession>
<keyword evidence="1" id="KW-0812">Transmembrane</keyword>
<dbReference type="InterPro" id="IPR036719">
    <property type="entry name" value="Neuro-gated_channel_TM_sf"/>
</dbReference>
<keyword evidence="1" id="KW-1133">Transmembrane helix</keyword>
<evidence type="ECO:0000256" key="2">
    <source>
        <dbReference type="SAM" id="SignalP"/>
    </source>
</evidence>
<feature type="transmembrane region" description="Helical" evidence="1">
    <location>
        <begin position="29"/>
        <end position="49"/>
    </location>
</feature>
<gene>
    <name evidence="5" type="primary">LOC106011406</name>
</gene>
<dbReference type="GeneID" id="106011406"/>
<keyword evidence="1" id="KW-0472">Membrane</keyword>
<keyword evidence="2" id="KW-0732">Signal</keyword>
<evidence type="ECO:0000259" key="3">
    <source>
        <dbReference type="Pfam" id="PF02932"/>
    </source>
</evidence>
<feature type="transmembrane region" description="Helical" evidence="1">
    <location>
        <begin position="317"/>
        <end position="339"/>
    </location>
</feature>